<dbReference type="EMBL" id="QRJS01000075">
    <property type="protein sequence ID" value="RHH38154.1"/>
    <property type="molecule type" value="Genomic_DNA"/>
</dbReference>
<sequence length="321" mass="37136">MEKILAIDIEKNIINDSLFICSSSFEKRCLIIPNEISKNKSIEAVICYFPNNYVETEKNTENLKNLFLGRYSTIELSFETPLDNYDKLFDKLTINKKEHIYVDVSTFTRETLLIIIKILSLPMFEATNIHLCYCPSSRYSSYEEGTSLPWLSKGVRIIRSVVGYSGDMSPIKDLLLIILVGFEYERAQTLIEVFEPNKLYLGMALPTDSHNKLLSEINLRNFDKLLEKNSQSIKFQFSCKKMEQNIEEISRIVDENINDYNIVISPMNNKLSTLSIAAIAQKYPEVQICYALANQYNTESYSYPEDFIYVLSLNEIMKNNK</sequence>
<dbReference type="EMBL" id="QSTF01000047">
    <property type="protein sequence ID" value="RGM36076.1"/>
    <property type="molecule type" value="Genomic_DNA"/>
</dbReference>
<evidence type="ECO:0000313" key="3">
    <source>
        <dbReference type="Proteomes" id="UP000260780"/>
    </source>
</evidence>
<dbReference type="AlphaFoldDB" id="A0A3E4W1J0"/>
<dbReference type="Proteomes" id="UP000260780">
    <property type="component" value="Unassembled WGS sequence"/>
</dbReference>
<evidence type="ECO:0000313" key="2">
    <source>
        <dbReference type="EMBL" id="RHH38154.1"/>
    </source>
</evidence>
<gene>
    <name evidence="2" type="ORF">DW204_14925</name>
    <name evidence="1" type="ORF">DXC17_13880</name>
</gene>
<protein>
    <submittedName>
        <fullName evidence="1">Uncharacterized protein</fullName>
    </submittedName>
</protein>
<dbReference type="Proteomes" id="UP000284998">
    <property type="component" value="Unassembled WGS sequence"/>
</dbReference>
<comment type="caution">
    <text evidence="1">The sequence shown here is derived from an EMBL/GenBank/DDBJ whole genome shotgun (WGS) entry which is preliminary data.</text>
</comment>
<dbReference type="RefSeq" id="WP_117748339.1">
    <property type="nucleotide sequence ID" value="NZ_DBFJNX010000170.1"/>
</dbReference>
<name>A0A3E4W1J0_9BACT</name>
<proteinExistence type="predicted"/>
<evidence type="ECO:0000313" key="1">
    <source>
        <dbReference type="EMBL" id="RGM36076.1"/>
    </source>
</evidence>
<organism evidence="1 3">
    <name type="scientific">Phocaeicola plebeius</name>
    <dbReference type="NCBI Taxonomy" id="310297"/>
    <lineage>
        <taxon>Bacteria</taxon>
        <taxon>Pseudomonadati</taxon>
        <taxon>Bacteroidota</taxon>
        <taxon>Bacteroidia</taxon>
        <taxon>Bacteroidales</taxon>
        <taxon>Bacteroidaceae</taxon>
        <taxon>Phocaeicola</taxon>
    </lineage>
</organism>
<evidence type="ECO:0000313" key="4">
    <source>
        <dbReference type="Proteomes" id="UP000284998"/>
    </source>
</evidence>
<reference evidence="3 4" key="1">
    <citation type="submission" date="2018-08" db="EMBL/GenBank/DDBJ databases">
        <title>A genome reference for cultivated species of the human gut microbiota.</title>
        <authorList>
            <person name="Zou Y."/>
            <person name="Xue W."/>
            <person name="Luo G."/>
        </authorList>
    </citation>
    <scope>NUCLEOTIDE SEQUENCE [LARGE SCALE GENOMIC DNA]</scope>
    <source>
        <strain evidence="2 4">AM17-44</strain>
        <strain evidence="1 3">OM08-14</strain>
    </source>
</reference>
<accession>A0A3E4W1J0</accession>